<proteinExistence type="predicted"/>
<evidence type="ECO:0000313" key="2">
    <source>
        <dbReference type="EMBL" id="KPH54972.1"/>
    </source>
</evidence>
<keyword evidence="1" id="KW-0175">Coiled coil</keyword>
<organism evidence="2 3">
    <name type="scientific">Helicobacter pullorum</name>
    <dbReference type="NCBI Taxonomy" id="35818"/>
    <lineage>
        <taxon>Bacteria</taxon>
        <taxon>Pseudomonadati</taxon>
        <taxon>Campylobacterota</taxon>
        <taxon>Epsilonproteobacteria</taxon>
        <taxon>Campylobacterales</taxon>
        <taxon>Helicobacteraceae</taxon>
        <taxon>Helicobacter</taxon>
    </lineage>
</organism>
<dbReference type="AlphaFoldDB" id="A0A0N1MN67"/>
<accession>A0A0N1MN67</accession>
<gene>
    <name evidence="2" type="ORF">HPU229334_11280</name>
</gene>
<evidence type="ECO:0000313" key="3">
    <source>
        <dbReference type="Proteomes" id="UP000037997"/>
    </source>
</evidence>
<evidence type="ECO:0000256" key="1">
    <source>
        <dbReference type="SAM" id="Coils"/>
    </source>
</evidence>
<dbReference type="Proteomes" id="UP000037997">
    <property type="component" value="Unassembled WGS sequence"/>
</dbReference>
<reference evidence="2 3" key="1">
    <citation type="submission" date="2014-06" db="EMBL/GenBank/DDBJ databases">
        <title>Helicobacter pullorum isolates in fresh chicken meat - phenotypic and genotypic features.</title>
        <authorList>
            <person name="Borges V."/>
            <person name="Santos A."/>
            <person name="Correia C.B."/>
            <person name="Saraiva M."/>
            <person name="Menard A."/>
            <person name="Vieira L."/>
            <person name="Sampaio D.A."/>
            <person name="Gomes J.P."/>
            <person name="Oleastro M."/>
        </authorList>
    </citation>
    <scope>NUCLEOTIDE SEQUENCE [LARGE SCALE GENOMIC DNA]</scope>
    <source>
        <strain evidence="2 3">229334/12</strain>
    </source>
</reference>
<dbReference type="STRING" id="35818.HPU229336_04970"/>
<comment type="caution">
    <text evidence="2">The sequence shown here is derived from an EMBL/GenBank/DDBJ whole genome shotgun (WGS) entry which is preliminary data.</text>
</comment>
<dbReference type="PATRIC" id="fig|35818.11.peg.2231"/>
<sequence length="266" mass="30790">MFNKILIGFLLGSLVLTQIWANKPSSKEKKEQFVINEESFNLIKSALIKVIKENKELKERLNQLETKVDRNSQNILVLASYSKDKIKEIKLQNNEEFERFKAQQKEVLEKTKKQKIIPNKKTQKQEAISINHDEMIKNVIEHFKNDTKTPLEAYFVRKSHAREGAGTENKSVKIHQAGDETKILGIENNAGDYWFQIADSNFTHSKNLKPIFKENKKSKVKTDPIVKEQASKLVKEIKQEQTKSKIELDMEKAQKILDEKINGGNQ</sequence>
<feature type="coiled-coil region" evidence="1">
    <location>
        <begin position="47"/>
        <end position="74"/>
    </location>
</feature>
<name>A0A0N1MN67_9HELI</name>
<dbReference type="EMBL" id="JNOC01000078">
    <property type="protein sequence ID" value="KPH54972.1"/>
    <property type="molecule type" value="Genomic_DNA"/>
</dbReference>
<dbReference type="RefSeq" id="WP_054198537.1">
    <property type="nucleotide sequence ID" value="NZ_CASFEB010000008.1"/>
</dbReference>
<protein>
    <submittedName>
        <fullName evidence="2">Uncharacterized protein</fullName>
    </submittedName>
</protein>